<feature type="binding site" evidence="11">
    <location>
        <position position="239"/>
    </location>
    <ligand>
        <name>Zn(2+)</name>
        <dbReference type="ChEBI" id="CHEBI:29105"/>
    </ligand>
</feature>
<gene>
    <name evidence="11 13" type="primary">queC</name>
    <name evidence="13" type="ORF">E5139_06120</name>
</gene>
<name>A0A4D6KBF0_9EURY</name>
<feature type="binding site" evidence="11">
    <location>
        <position position="231"/>
    </location>
    <ligand>
        <name>Zn(2+)</name>
        <dbReference type="ChEBI" id="CHEBI:29105"/>
    </ligand>
</feature>
<evidence type="ECO:0000313" key="14">
    <source>
        <dbReference type="Proteomes" id="UP000297053"/>
    </source>
</evidence>
<dbReference type="GeneID" id="8410099"/>
<evidence type="ECO:0000256" key="10">
    <source>
        <dbReference type="ARBA" id="ARBA00047890"/>
    </source>
</evidence>
<dbReference type="EMBL" id="CP039375">
    <property type="protein sequence ID" value="QCD65234.1"/>
    <property type="molecule type" value="Genomic_DNA"/>
</dbReference>
<dbReference type="KEGG" id="halz:E5139_06120"/>
<evidence type="ECO:0000256" key="1">
    <source>
        <dbReference type="ARBA" id="ARBA00005061"/>
    </source>
</evidence>
<evidence type="ECO:0000256" key="2">
    <source>
        <dbReference type="ARBA" id="ARBA00022598"/>
    </source>
</evidence>
<feature type="binding site" evidence="11">
    <location>
        <begin position="50"/>
        <end position="60"/>
    </location>
    <ligand>
        <name>ATP</name>
        <dbReference type="ChEBI" id="CHEBI:30616"/>
    </ligand>
</feature>
<keyword evidence="2 11" id="KW-0436">Ligase</keyword>
<reference evidence="13 14" key="2">
    <citation type="submission" date="2019-04" db="EMBL/GenBank/DDBJ databases">
        <authorList>
            <person name="Yang S."/>
            <person name="Wei W."/>
        </authorList>
    </citation>
    <scope>NUCLEOTIDE SEQUENCE [LARGE SCALE GENOMIC DNA]</scope>
    <source>
        <strain evidence="14">ZP60</strain>
    </source>
</reference>
<dbReference type="GO" id="GO:0005524">
    <property type="term" value="F:ATP binding"/>
    <property type="evidence" value="ECO:0007669"/>
    <property type="project" value="UniProtKB-UniRule"/>
</dbReference>
<dbReference type="NCBIfam" id="TIGR00364">
    <property type="entry name" value="7-cyano-7-deazaguanine synthase QueC"/>
    <property type="match status" value="1"/>
</dbReference>
<comment type="catalytic activity">
    <reaction evidence="10 11">
        <text>7-carboxy-7-carbaguanine + NH4(+) + 2 ATP = 7-cyano-7-carbaguanine + 2 AMP + 2 diphosphate + 2 H(+)</text>
        <dbReference type="Rhea" id="RHEA:27982"/>
        <dbReference type="ChEBI" id="CHEBI:15378"/>
        <dbReference type="ChEBI" id="CHEBI:28938"/>
        <dbReference type="ChEBI" id="CHEBI:30616"/>
        <dbReference type="ChEBI" id="CHEBI:33019"/>
        <dbReference type="ChEBI" id="CHEBI:45075"/>
        <dbReference type="ChEBI" id="CHEBI:61036"/>
        <dbReference type="ChEBI" id="CHEBI:456215"/>
        <dbReference type="EC" id="6.3.4.20"/>
    </reaction>
</comment>
<feature type="region of interest" description="Disordered" evidence="12">
    <location>
        <begin position="1"/>
        <end position="43"/>
    </location>
</feature>
<evidence type="ECO:0000256" key="7">
    <source>
        <dbReference type="ARBA" id="ARBA00037768"/>
    </source>
</evidence>
<dbReference type="PANTHER" id="PTHR42914:SF1">
    <property type="entry name" value="7-CYANO-7-DEAZAGUANINE SYNTHASE"/>
    <property type="match status" value="1"/>
</dbReference>
<dbReference type="Proteomes" id="UP000297053">
    <property type="component" value="Chromosome"/>
</dbReference>
<dbReference type="RefSeq" id="WP_015761573.1">
    <property type="nucleotide sequence ID" value="NZ_RZNE01000007.1"/>
</dbReference>
<evidence type="ECO:0000256" key="6">
    <source>
        <dbReference type="ARBA" id="ARBA00022840"/>
    </source>
</evidence>
<keyword evidence="6 11" id="KW-0067">ATP-binding</keyword>
<dbReference type="AlphaFoldDB" id="A0A4D6KBF0"/>
<comment type="cofactor">
    <cofactor evidence="11">
        <name>Zn(2+)</name>
        <dbReference type="ChEBI" id="CHEBI:29105"/>
    </cofactor>
    <text evidence="11">Binds 1 zinc ion per subunit.</text>
</comment>
<dbReference type="HAMAP" id="MF_01633">
    <property type="entry name" value="QueC"/>
    <property type="match status" value="1"/>
</dbReference>
<evidence type="ECO:0000256" key="8">
    <source>
        <dbReference type="ARBA" id="ARBA00037993"/>
    </source>
</evidence>
<comment type="pathway">
    <text evidence="1 11">Purine metabolism; 7-cyano-7-deazaguanine biosynthesis.</text>
</comment>
<dbReference type="Pfam" id="PF06508">
    <property type="entry name" value="QueC"/>
    <property type="match status" value="1"/>
</dbReference>
<comment type="similarity">
    <text evidence="8 11">Belongs to the QueC family.</text>
</comment>
<dbReference type="SUPFAM" id="SSF52402">
    <property type="entry name" value="Adenine nucleotide alpha hydrolases-like"/>
    <property type="match status" value="1"/>
</dbReference>
<keyword evidence="4 11" id="KW-0547">Nucleotide-binding</keyword>
<accession>A0A4D6KBF0</accession>
<keyword evidence="3 11" id="KW-0479">Metal-binding</keyword>
<evidence type="ECO:0000256" key="11">
    <source>
        <dbReference type="HAMAP-Rule" id="MF_01633"/>
    </source>
</evidence>
<dbReference type="GeneID" id="42178494"/>
<feature type="binding site" evidence="11">
    <location>
        <position position="245"/>
    </location>
    <ligand>
        <name>Zn(2+)</name>
        <dbReference type="ChEBI" id="CHEBI:29105"/>
    </ligand>
</feature>
<proteinExistence type="inferred from homology"/>
<evidence type="ECO:0000313" key="13">
    <source>
        <dbReference type="EMBL" id="QCD65234.1"/>
    </source>
</evidence>
<reference evidence="13 14" key="1">
    <citation type="submission" date="2019-04" db="EMBL/GenBank/DDBJ databases">
        <title>Complete genome sequence of Arthrobacter sp. ZXY-2 associated with effective atrazine degradation and salt adaptation.</title>
        <authorList>
            <person name="Zhao X."/>
        </authorList>
    </citation>
    <scope>NUCLEOTIDE SEQUENCE [LARGE SCALE GENOMIC DNA]</scope>
    <source>
        <strain evidence="14">ZP60</strain>
    </source>
</reference>
<dbReference type="Gene3D" id="3.40.50.620">
    <property type="entry name" value="HUPs"/>
    <property type="match status" value="1"/>
</dbReference>
<feature type="compositionally biased region" description="Low complexity" evidence="12">
    <location>
        <begin position="19"/>
        <end position="31"/>
    </location>
</feature>
<keyword evidence="5 11" id="KW-0862">Zinc</keyword>
<dbReference type="GO" id="GO:0008270">
    <property type="term" value="F:zinc ion binding"/>
    <property type="evidence" value="ECO:0007669"/>
    <property type="project" value="UniProtKB-UniRule"/>
</dbReference>
<evidence type="ECO:0000256" key="5">
    <source>
        <dbReference type="ARBA" id="ARBA00022833"/>
    </source>
</evidence>
<dbReference type="OMA" id="VWVPNRN"/>
<dbReference type="EC" id="6.3.4.20" evidence="9 11"/>
<evidence type="ECO:0000256" key="9">
    <source>
        <dbReference type="ARBA" id="ARBA00039149"/>
    </source>
</evidence>
<dbReference type="GO" id="GO:0016879">
    <property type="term" value="F:ligase activity, forming carbon-nitrogen bonds"/>
    <property type="evidence" value="ECO:0007669"/>
    <property type="project" value="UniProtKB-UniRule"/>
</dbReference>
<evidence type="ECO:0000256" key="3">
    <source>
        <dbReference type="ARBA" id="ARBA00022723"/>
    </source>
</evidence>
<organism evidence="13 14">
    <name type="scientific">Halomicrobium mukohataei</name>
    <dbReference type="NCBI Taxonomy" id="57705"/>
    <lineage>
        <taxon>Archaea</taxon>
        <taxon>Methanobacteriati</taxon>
        <taxon>Methanobacteriota</taxon>
        <taxon>Stenosarchaea group</taxon>
        <taxon>Halobacteria</taxon>
        <taxon>Halobacteriales</taxon>
        <taxon>Haloarculaceae</taxon>
        <taxon>Halomicrobium</taxon>
    </lineage>
</organism>
<evidence type="ECO:0000256" key="4">
    <source>
        <dbReference type="ARBA" id="ARBA00022741"/>
    </source>
</evidence>
<dbReference type="InterPro" id="IPR018317">
    <property type="entry name" value="QueC"/>
</dbReference>
<dbReference type="InterPro" id="IPR014729">
    <property type="entry name" value="Rossmann-like_a/b/a_fold"/>
</dbReference>
<dbReference type="CDD" id="cd01995">
    <property type="entry name" value="QueC-like"/>
    <property type="match status" value="1"/>
</dbReference>
<dbReference type="PIRSF" id="PIRSF006293">
    <property type="entry name" value="ExsB"/>
    <property type="match status" value="1"/>
</dbReference>
<dbReference type="UniPathway" id="UPA00391"/>
<feature type="binding site" evidence="11">
    <location>
        <position position="242"/>
    </location>
    <ligand>
        <name>Zn(2+)</name>
        <dbReference type="ChEBI" id="CHEBI:29105"/>
    </ligand>
</feature>
<evidence type="ECO:0000256" key="12">
    <source>
        <dbReference type="SAM" id="MobiDB-lite"/>
    </source>
</evidence>
<sequence>MSDERSAAADAPSGDDQSAADGPTTDAPQTTDDPDSADDSPTADSAVILASGGMDSATAAYEAVDRGYEALYLLHTSYGQATEETERACAQALADHVDAADFLHVETGHLAQIGASSLTDEEMAVDDADLDSDEIPTSYVPFRNANLLSMAVSYAEANDCSAIFIGAHSEDFSGYPDCRPQFFDAFQQVIDAGTKPETEIELVAPFVEWSKTDIAERGLELGVPYEDTWSCYRESPPACGTCDACAFRLQAFQNLGERDPVEYAERPDYTE</sequence>
<protein>
    <recommendedName>
        <fullName evidence="9 11">7-cyano-7-deazaguanine synthase</fullName>
        <ecNumber evidence="9 11">6.3.4.20</ecNumber>
    </recommendedName>
    <alternativeName>
        <fullName evidence="11">7-cyano-7-carbaguanine synthase</fullName>
    </alternativeName>
    <alternativeName>
        <fullName evidence="11">Archaeosine biosynthesis protein QueC</fullName>
    </alternativeName>
    <alternativeName>
        <fullName evidence="11">PreQ(0) synthase</fullName>
    </alternativeName>
</protein>
<comment type="function">
    <text evidence="7 11">Catalyzes the ATP-dependent conversion of 7-carboxy-7-deazaguanine (CDG) to 7-cyano-7-deazaguanine (preQ(0)).</text>
</comment>
<dbReference type="PANTHER" id="PTHR42914">
    <property type="entry name" value="7-CYANO-7-DEAZAGUANINE SYNTHASE"/>
    <property type="match status" value="1"/>
</dbReference>